<sequence>MNRPPSNLRSQIFRRQLRSNKNRLLIIMFPGYLDRDAKRVIVVHCMTSDADDSGADTGDDCAHYGEIIASIVVCVEEYVHPVRCSRVWLLH</sequence>
<reference evidence="1" key="1">
    <citation type="submission" date="2022-12" db="EMBL/GenBank/DDBJ databases">
        <authorList>
            <person name="Petersen C."/>
        </authorList>
    </citation>
    <scope>NUCLEOTIDE SEQUENCE</scope>
    <source>
        <strain evidence="1">IBT 3081</strain>
    </source>
</reference>
<dbReference type="AlphaFoldDB" id="A0A9W9S8M6"/>
<dbReference type="Proteomes" id="UP001147752">
    <property type="component" value="Unassembled WGS sequence"/>
</dbReference>
<dbReference type="OrthoDB" id="4367225at2759"/>
<keyword evidence="2" id="KW-1185">Reference proteome</keyword>
<proteinExistence type="predicted"/>
<dbReference type="GeneID" id="81463040"/>
<gene>
    <name evidence="1" type="ORF">N7517_006127</name>
</gene>
<evidence type="ECO:0000313" key="2">
    <source>
        <dbReference type="Proteomes" id="UP001147752"/>
    </source>
</evidence>
<name>A0A9W9S8M6_9EURO</name>
<evidence type="ECO:0000313" key="1">
    <source>
        <dbReference type="EMBL" id="KAJ5374121.1"/>
    </source>
</evidence>
<protein>
    <submittedName>
        <fullName evidence="1">Uncharacterized protein</fullName>
    </submittedName>
</protein>
<dbReference type="RefSeq" id="XP_056580107.1">
    <property type="nucleotide sequence ID" value="XM_056723857.1"/>
</dbReference>
<dbReference type="EMBL" id="JAPZBT010000002">
    <property type="protein sequence ID" value="KAJ5374121.1"/>
    <property type="molecule type" value="Genomic_DNA"/>
</dbReference>
<organism evidence="1 2">
    <name type="scientific">Penicillium concentricum</name>
    <dbReference type="NCBI Taxonomy" id="293559"/>
    <lineage>
        <taxon>Eukaryota</taxon>
        <taxon>Fungi</taxon>
        <taxon>Dikarya</taxon>
        <taxon>Ascomycota</taxon>
        <taxon>Pezizomycotina</taxon>
        <taxon>Eurotiomycetes</taxon>
        <taxon>Eurotiomycetidae</taxon>
        <taxon>Eurotiales</taxon>
        <taxon>Aspergillaceae</taxon>
        <taxon>Penicillium</taxon>
    </lineage>
</organism>
<comment type="caution">
    <text evidence="1">The sequence shown here is derived from an EMBL/GenBank/DDBJ whole genome shotgun (WGS) entry which is preliminary data.</text>
</comment>
<reference evidence="1" key="2">
    <citation type="journal article" date="2023" name="IMA Fungus">
        <title>Comparative genomic study of the Penicillium genus elucidates a diverse pangenome and 15 lateral gene transfer events.</title>
        <authorList>
            <person name="Petersen C."/>
            <person name="Sorensen T."/>
            <person name="Nielsen M.R."/>
            <person name="Sondergaard T.E."/>
            <person name="Sorensen J.L."/>
            <person name="Fitzpatrick D.A."/>
            <person name="Frisvad J.C."/>
            <person name="Nielsen K.L."/>
        </authorList>
    </citation>
    <scope>NUCLEOTIDE SEQUENCE</scope>
    <source>
        <strain evidence="1">IBT 3081</strain>
    </source>
</reference>
<accession>A0A9W9S8M6</accession>